<feature type="region of interest" description="Disordered" evidence="1">
    <location>
        <begin position="1"/>
        <end position="24"/>
    </location>
</feature>
<reference evidence="2 3" key="1">
    <citation type="submission" date="2024-01" db="EMBL/GenBank/DDBJ databases">
        <title>Comparative genomics of Cryptococcus and Kwoniella reveals pathogenesis evolution and contrasting modes of karyotype evolution via chromosome fusion or intercentromeric recombination.</title>
        <authorList>
            <person name="Coelho M.A."/>
            <person name="David-Palma M."/>
            <person name="Shea T."/>
            <person name="Bowers K."/>
            <person name="McGinley-Smith S."/>
            <person name="Mohammad A.W."/>
            <person name="Gnirke A."/>
            <person name="Yurkov A.M."/>
            <person name="Nowrousian M."/>
            <person name="Sun S."/>
            <person name="Cuomo C.A."/>
            <person name="Heitman J."/>
        </authorList>
    </citation>
    <scope>NUCLEOTIDE SEQUENCE [LARGE SCALE GENOMIC DNA]</scope>
    <source>
        <strain evidence="2 3">PYCC6329</strain>
    </source>
</reference>
<dbReference type="Proteomes" id="UP001358614">
    <property type="component" value="Chromosome 1"/>
</dbReference>
<sequence length="113" mass="11939">MSTPADHTNTELARGTQRLDVFPDDGDTLGDISIHWQSSSGGSDIPFKFEGYSVGGGPDQPTVQVAVSCRDNCCSSLPPHQRSGWVFTHDGESSGVTGSRTHKGTGCDNDIVT</sequence>
<evidence type="ECO:0000313" key="2">
    <source>
        <dbReference type="EMBL" id="WWD04781.1"/>
    </source>
</evidence>
<feature type="region of interest" description="Disordered" evidence="1">
    <location>
        <begin position="84"/>
        <end position="113"/>
    </location>
</feature>
<dbReference type="GeneID" id="91101656"/>
<dbReference type="EMBL" id="CP144089">
    <property type="protein sequence ID" value="WWD04781.1"/>
    <property type="molecule type" value="Genomic_DNA"/>
</dbReference>
<gene>
    <name evidence="2" type="ORF">V865_002852</name>
</gene>
<feature type="compositionally biased region" description="Polar residues" evidence="1">
    <location>
        <begin position="1"/>
        <end position="11"/>
    </location>
</feature>
<keyword evidence="3" id="KW-1185">Reference proteome</keyword>
<dbReference type="RefSeq" id="XP_066082748.1">
    <property type="nucleotide sequence ID" value="XM_066226651.1"/>
</dbReference>
<name>A0AAX4KDY5_9TREE</name>
<evidence type="ECO:0000313" key="3">
    <source>
        <dbReference type="Proteomes" id="UP001358614"/>
    </source>
</evidence>
<evidence type="ECO:0000256" key="1">
    <source>
        <dbReference type="SAM" id="MobiDB-lite"/>
    </source>
</evidence>
<proteinExistence type="predicted"/>
<accession>A0AAX4KDY5</accession>
<dbReference type="KEGG" id="ker:91101656"/>
<protein>
    <submittedName>
        <fullName evidence="2">Uncharacterized protein</fullName>
    </submittedName>
</protein>
<organism evidence="2 3">
    <name type="scientific">Kwoniella europaea PYCC6329</name>
    <dbReference type="NCBI Taxonomy" id="1423913"/>
    <lineage>
        <taxon>Eukaryota</taxon>
        <taxon>Fungi</taxon>
        <taxon>Dikarya</taxon>
        <taxon>Basidiomycota</taxon>
        <taxon>Agaricomycotina</taxon>
        <taxon>Tremellomycetes</taxon>
        <taxon>Tremellales</taxon>
        <taxon>Cryptococcaceae</taxon>
        <taxon>Kwoniella</taxon>
    </lineage>
</organism>
<dbReference type="AlphaFoldDB" id="A0AAX4KDY5"/>